<evidence type="ECO:0000256" key="1">
    <source>
        <dbReference type="ARBA" id="ARBA00010768"/>
    </source>
</evidence>
<dbReference type="GO" id="GO:0043813">
    <property type="term" value="F:phosphatidylinositol-3,5-bisphosphate 5-phosphatase activity"/>
    <property type="evidence" value="ECO:0007669"/>
    <property type="project" value="TreeGrafter"/>
</dbReference>
<dbReference type="Pfam" id="PF22669">
    <property type="entry name" value="Exo_endo_phos2"/>
    <property type="match status" value="1"/>
</dbReference>
<dbReference type="SUPFAM" id="SSF56219">
    <property type="entry name" value="DNase I-like"/>
    <property type="match status" value="1"/>
</dbReference>
<comment type="similarity">
    <text evidence="1">Belongs to the inositol polyphosphate 5-phosphatase family.</text>
</comment>
<dbReference type="Proteomes" id="UP000823749">
    <property type="component" value="Chromosome 6"/>
</dbReference>
<evidence type="ECO:0000259" key="2">
    <source>
        <dbReference type="SMART" id="SM00128"/>
    </source>
</evidence>
<keyword evidence="4" id="KW-1185">Reference proteome</keyword>
<dbReference type="GO" id="GO:0005886">
    <property type="term" value="C:plasma membrane"/>
    <property type="evidence" value="ECO:0007669"/>
    <property type="project" value="TreeGrafter"/>
</dbReference>
<gene>
    <name evidence="3" type="ORF">RHGRI_016132</name>
</gene>
<name>A0AAV6JSD0_9ERIC</name>
<dbReference type="GO" id="GO:0009737">
    <property type="term" value="P:response to abscisic acid"/>
    <property type="evidence" value="ECO:0007669"/>
    <property type="project" value="TreeGrafter"/>
</dbReference>
<dbReference type="GO" id="GO:0009753">
    <property type="term" value="P:response to jasmonic acid"/>
    <property type="evidence" value="ECO:0007669"/>
    <property type="project" value="TreeGrafter"/>
</dbReference>
<evidence type="ECO:0000313" key="3">
    <source>
        <dbReference type="EMBL" id="KAG5543288.1"/>
    </source>
</evidence>
<organism evidence="3 4">
    <name type="scientific">Rhododendron griersonianum</name>
    <dbReference type="NCBI Taxonomy" id="479676"/>
    <lineage>
        <taxon>Eukaryota</taxon>
        <taxon>Viridiplantae</taxon>
        <taxon>Streptophyta</taxon>
        <taxon>Embryophyta</taxon>
        <taxon>Tracheophyta</taxon>
        <taxon>Spermatophyta</taxon>
        <taxon>Magnoliopsida</taxon>
        <taxon>eudicotyledons</taxon>
        <taxon>Gunneridae</taxon>
        <taxon>Pentapetalae</taxon>
        <taxon>asterids</taxon>
        <taxon>Ericales</taxon>
        <taxon>Ericaceae</taxon>
        <taxon>Ericoideae</taxon>
        <taxon>Rhodoreae</taxon>
        <taxon>Rhododendron</taxon>
    </lineage>
</organism>
<dbReference type="GO" id="GO:0009651">
    <property type="term" value="P:response to salt stress"/>
    <property type="evidence" value="ECO:0007669"/>
    <property type="project" value="TreeGrafter"/>
</dbReference>
<dbReference type="InterPro" id="IPR046985">
    <property type="entry name" value="IP5"/>
</dbReference>
<accession>A0AAV6JSD0</accession>
<dbReference type="PANTHER" id="PTHR11200:SF275">
    <property type="entry name" value="LD06095P"/>
    <property type="match status" value="1"/>
</dbReference>
<reference evidence="3 4" key="1">
    <citation type="submission" date="2020-08" db="EMBL/GenBank/DDBJ databases">
        <title>Plant Genome Project.</title>
        <authorList>
            <person name="Zhang R.-G."/>
        </authorList>
    </citation>
    <scope>NUCLEOTIDE SEQUENCE [LARGE SCALE GENOMIC DNA]</scope>
    <source>
        <strain evidence="3">WSP0</strain>
        <tissue evidence="3">Leaf</tissue>
    </source>
</reference>
<dbReference type="SMART" id="SM00128">
    <property type="entry name" value="IPPc"/>
    <property type="match status" value="1"/>
</dbReference>
<dbReference type="GO" id="GO:0009733">
    <property type="term" value="P:response to auxin"/>
    <property type="evidence" value="ECO:0007669"/>
    <property type="project" value="TreeGrafter"/>
</dbReference>
<dbReference type="GO" id="GO:0034485">
    <property type="term" value="F:phosphatidylinositol-3,4,5-trisphosphate 5-phosphatase activity"/>
    <property type="evidence" value="ECO:0007669"/>
    <property type="project" value="TreeGrafter"/>
</dbReference>
<sequence>MGNLCHIHVGTGKGRSRFKWKRKPQDVMDNDGVAIHEGVKTIGVENYCDFSAGSTPDLCICIVTWNMNGQVSYEDIEELVGRDRKFHLLVVGLQEVPRNNISRLLKAALLESHILLGKATMQSLQLYVFGPKNSELFRNELKMDKYAVGGCGGLIRRKKGAVGIRINFKGIRMEFISCHLSGNFEETFPKYFSETRVSHTSNVEERNSQFRHISNSLFSKNWNPYARPAQITIWLGDLNYRLQGINTFPARNLINENLQQLLTSKDQLLQEAERGQIFDGYCEGTLAFKPTYKYDIGSTSYDTSHKGSAISKDARNVAWIFVCHK</sequence>
<proteinExistence type="inferred from homology"/>
<dbReference type="GO" id="GO:0004439">
    <property type="term" value="F:phosphatidylinositol-4,5-bisphosphate 5-phosphatase activity"/>
    <property type="evidence" value="ECO:0007669"/>
    <property type="project" value="TreeGrafter"/>
</dbReference>
<dbReference type="InterPro" id="IPR000300">
    <property type="entry name" value="IPPc"/>
</dbReference>
<protein>
    <recommendedName>
        <fullName evidence="2">Inositol polyphosphate-related phosphatase domain-containing protein</fullName>
    </recommendedName>
</protein>
<dbReference type="AlphaFoldDB" id="A0AAV6JSD0"/>
<dbReference type="GO" id="GO:0046856">
    <property type="term" value="P:phosphatidylinositol dephosphorylation"/>
    <property type="evidence" value="ECO:0007669"/>
    <property type="project" value="InterPro"/>
</dbReference>
<dbReference type="EMBL" id="JACTNZ010000006">
    <property type="protein sequence ID" value="KAG5543288.1"/>
    <property type="molecule type" value="Genomic_DNA"/>
</dbReference>
<dbReference type="InterPro" id="IPR036691">
    <property type="entry name" value="Endo/exonu/phosph_ase_sf"/>
</dbReference>
<dbReference type="Gene3D" id="3.60.10.10">
    <property type="entry name" value="Endonuclease/exonuclease/phosphatase"/>
    <property type="match status" value="1"/>
</dbReference>
<evidence type="ECO:0000313" key="4">
    <source>
        <dbReference type="Proteomes" id="UP000823749"/>
    </source>
</evidence>
<comment type="caution">
    <text evidence="3">The sequence shown here is derived from an EMBL/GenBank/DDBJ whole genome shotgun (WGS) entry which is preliminary data.</text>
</comment>
<feature type="domain" description="Inositol polyphosphate-related phosphatase" evidence="2">
    <location>
        <begin position="56"/>
        <end position="323"/>
    </location>
</feature>
<dbReference type="PANTHER" id="PTHR11200">
    <property type="entry name" value="INOSITOL 5-PHOSPHATASE"/>
    <property type="match status" value="1"/>
</dbReference>